<name>A0A1E5T823_9BACT</name>
<organism evidence="1 2">
    <name type="scientific">Roseivirga misakiensis</name>
    <dbReference type="NCBI Taxonomy" id="1563681"/>
    <lineage>
        <taxon>Bacteria</taxon>
        <taxon>Pseudomonadati</taxon>
        <taxon>Bacteroidota</taxon>
        <taxon>Cytophagia</taxon>
        <taxon>Cytophagales</taxon>
        <taxon>Roseivirgaceae</taxon>
        <taxon>Roseivirga</taxon>
    </lineage>
</organism>
<reference evidence="1 2" key="1">
    <citation type="submission" date="2016-08" db="EMBL/GenBank/DDBJ databases">
        <title>Draft genome of Fabibacter sp. strain SK-8.</title>
        <authorList>
            <person name="Wong S.-K."/>
            <person name="Hamasaki K."/>
            <person name="Yoshizawa S."/>
        </authorList>
    </citation>
    <scope>NUCLEOTIDE SEQUENCE [LARGE SCALE GENOMIC DNA]</scope>
    <source>
        <strain evidence="1 2">SK-8</strain>
    </source>
</reference>
<keyword evidence="2" id="KW-1185">Reference proteome</keyword>
<comment type="caution">
    <text evidence="1">The sequence shown here is derived from an EMBL/GenBank/DDBJ whole genome shotgun (WGS) entry which is preliminary data.</text>
</comment>
<evidence type="ECO:0000313" key="2">
    <source>
        <dbReference type="Proteomes" id="UP000095552"/>
    </source>
</evidence>
<evidence type="ECO:0000313" key="1">
    <source>
        <dbReference type="EMBL" id="OEK07506.1"/>
    </source>
</evidence>
<accession>A0A1E5T823</accession>
<dbReference type="AlphaFoldDB" id="A0A1E5T823"/>
<gene>
    <name evidence="1" type="ORF">BFP71_00435</name>
</gene>
<dbReference type="RefSeq" id="WP_069833490.1">
    <property type="nucleotide sequence ID" value="NZ_MDGQ01000002.1"/>
</dbReference>
<dbReference type="EMBL" id="MDGQ01000002">
    <property type="protein sequence ID" value="OEK07506.1"/>
    <property type="molecule type" value="Genomic_DNA"/>
</dbReference>
<dbReference type="Proteomes" id="UP000095552">
    <property type="component" value="Unassembled WGS sequence"/>
</dbReference>
<proteinExistence type="predicted"/>
<sequence length="158" mass="18050">MEKNLDGILEQVFIDQVVADLVQMKFDFSLRLKSESSESSKEWLSEKLLVIDGLIAQFDQTSLAREFSLLLNNGLDKYWTDHSILSKDEVLFCGALAIFTNTLELANFLQISVILCFEKATKISVKLNLACPNTLRDYTLAYLKKEFQPPKMLLVYSK</sequence>
<protein>
    <submittedName>
        <fullName evidence="1">Uncharacterized protein</fullName>
    </submittedName>
</protein>